<dbReference type="EMBL" id="CAJNON010000133">
    <property type="protein sequence ID" value="CAF1013112.1"/>
    <property type="molecule type" value="Genomic_DNA"/>
</dbReference>
<feature type="compositionally biased region" description="Gly residues" evidence="1">
    <location>
        <begin position="99"/>
        <end position="112"/>
    </location>
</feature>
<reference evidence="3" key="1">
    <citation type="submission" date="2021-02" db="EMBL/GenBank/DDBJ databases">
        <authorList>
            <person name="Nowell W R."/>
        </authorList>
    </citation>
    <scope>NUCLEOTIDE SEQUENCE</scope>
</reference>
<dbReference type="Proteomes" id="UP000663891">
    <property type="component" value="Unassembled WGS sequence"/>
</dbReference>
<accession>A0A814HPR2</accession>
<organism evidence="3 4">
    <name type="scientific">Adineta steineri</name>
    <dbReference type="NCBI Taxonomy" id="433720"/>
    <lineage>
        <taxon>Eukaryota</taxon>
        <taxon>Metazoa</taxon>
        <taxon>Spiralia</taxon>
        <taxon>Gnathifera</taxon>
        <taxon>Rotifera</taxon>
        <taxon>Eurotatoria</taxon>
        <taxon>Bdelloidea</taxon>
        <taxon>Adinetida</taxon>
        <taxon>Adinetidae</taxon>
        <taxon>Adineta</taxon>
    </lineage>
</organism>
<feature type="chain" id="PRO_5032388730" evidence="2">
    <location>
        <begin position="21"/>
        <end position="152"/>
    </location>
</feature>
<protein>
    <submittedName>
        <fullName evidence="3">Uncharacterized protein</fullName>
    </submittedName>
</protein>
<dbReference type="AlphaFoldDB" id="A0A814HPR2"/>
<evidence type="ECO:0000313" key="3">
    <source>
        <dbReference type="EMBL" id="CAF1013112.1"/>
    </source>
</evidence>
<evidence type="ECO:0000256" key="2">
    <source>
        <dbReference type="SAM" id="SignalP"/>
    </source>
</evidence>
<keyword evidence="2" id="KW-0732">Signal</keyword>
<comment type="caution">
    <text evidence="3">The sequence shown here is derived from an EMBL/GenBank/DDBJ whole genome shotgun (WGS) entry which is preliminary data.</text>
</comment>
<sequence length="152" mass="15489">MLLILVFGLISTMIVPGCEGANSWIGIFEKPTCDISKCCCPSSDLNITETISGTTTTTGTLQVNGSAVDPTCKVVMARQVTATIAMTVIVPTAPNNNTAGGGATNVGGGGATTTGNADTTAKPKPSKASLNHDTNLIKILSIIMVIVTIIHI</sequence>
<evidence type="ECO:0000256" key="1">
    <source>
        <dbReference type="SAM" id="MobiDB-lite"/>
    </source>
</evidence>
<feature type="signal peptide" evidence="2">
    <location>
        <begin position="1"/>
        <end position="20"/>
    </location>
</feature>
<name>A0A814HPR2_9BILA</name>
<feature type="region of interest" description="Disordered" evidence="1">
    <location>
        <begin position="99"/>
        <end position="128"/>
    </location>
</feature>
<proteinExistence type="predicted"/>
<evidence type="ECO:0000313" key="4">
    <source>
        <dbReference type="Proteomes" id="UP000663891"/>
    </source>
</evidence>
<gene>
    <name evidence="3" type="ORF">VCS650_LOCUS15375</name>
</gene>